<feature type="region of interest" description="Disordered" evidence="1">
    <location>
        <begin position="193"/>
        <end position="246"/>
    </location>
</feature>
<protein>
    <submittedName>
        <fullName evidence="2">Uncharacterized protein</fullName>
    </submittedName>
</protein>
<dbReference type="OrthoDB" id="10683522at2759"/>
<feature type="compositionally biased region" description="Basic and acidic residues" evidence="1">
    <location>
        <begin position="193"/>
        <end position="203"/>
    </location>
</feature>
<comment type="caution">
    <text evidence="2">The sequence shown here is derived from an EMBL/GenBank/DDBJ whole genome shotgun (WGS) entry which is preliminary data.</text>
</comment>
<dbReference type="Proteomes" id="UP000239649">
    <property type="component" value="Unassembled WGS sequence"/>
</dbReference>
<keyword evidence="3" id="KW-1185">Reference proteome</keyword>
<evidence type="ECO:0000256" key="1">
    <source>
        <dbReference type="SAM" id="MobiDB-lite"/>
    </source>
</evidence>
<feature type="compositionally biased region" description="Low complexity" evidence="1">
    <location>
        <begin position="121"/>
        <end position="157"/>
    </location>
</feature>
<proteinExistence type="predicted"/>
<accession>A0A2P6VGR4</accession>
<sequence length="394" mass="42785">MGTRAGPGDLSAPPSNAAQAQPPPPNEQVPQPQPPAQQAWSDDAWAQEEEGEASRHTPPPLPPPVLRAEQQRAFAAANQEVERQQRQQEQQIADLQASLQQRIGERRRQAGRWMGGDAGGAAPRNQRNRQQQPWEQPPEAQQWAPPPLEAQQQQQQQAGMDLTGFLRGGLQRKVSSFFDLTSSLRRRQDARGADVSWGRRDARTGGAAGGGDGWEQQLNVTRVQRRPAGADGQAAPVSHPPPALTRPRHPPAPLLSTMARLQAFALCLLALVACAAAADGGYYYGGARRLSEASGFGRSLLSTGYYYGGHRKLSSYYYGGSRRLQGADSPLFVRPLFGNALMPAAQGAGEVPVPQFLTRQLQSTGRQLSSYYYGARKLQGVAGHQLASYYYGSH</sequence>
<feature type="compositionally biased region" description="Pro residues" evidence="1">
    <location>
        <begin position="21"/>
        <end position="35"/>
    </location>
</feature>
<organism evidence="2 3">
    <name type="scientific">Micractinium conductrix</name>
    <dbReference type="NCBI Taxonomy" id="554055"/>
    <lineage>
        <taxon>Eukaryota</taxon>
        <taxon>Viridiplantae</taxon>
        <taxon>Chlorophyta</taxon>
        <taxon>core chlorophytes</taxon>
        <taxon>Trebouxiophyceae</taxon>
        <taxon>Chlorellales</taxon>
        <taxon>Chlorellaceae</taxon>
        <taxon>Chlorella clade</taxon>
        <taxon>Micractinium</taxon>
    </lineage>
</organism>
<dbReference type="EMBL" id="LHPF02000007">
    <property type="protein sequence ID" value="PSC73279.1"/>
    <property type="molecule type" value="Genomic_DNA"/>
</dbReference>
<dbReference type="AlphaFoldDB" id="A0A2P6VGR4"/>
<reference evidence="2 3" key="1">
    <citation type="journal article" date="2018" name="Plant J.">
        <title>Genome sequences of Chlorella sorokiniana UTEX 1602 and Micractinium conductrix SAG 241.80: implications to maltose excretion by a green alga.</title>
        <authorList>
            <person name="Arriola M.B."/>
            <person name="Velmurugan N."/>
            <person name="Zhang Y."/>
            <person name="Plunkett M.H."/>
            <person name="Hondzo H."/>
            <person name="Barney B.M."/>
        </authorList>
    </citation>
    <scope>NUCLEOTIDE SEQUENCE [LARGE SCALE GENOMIC DNA]</scope>
    <source>
        <strain evidence="2 3">SAG 241.80</strain>
    </source>
</reference>
<name>A0A2P6VGR4_9CHLO</name>
<gene>
    <name evidence="2" type="ORF">C2E20_3370</name>
</gene>
<feature type="region of interest" description="Disordered" evidence="1">
    <location>
        <begin position="1"/>
        <end position="157"/>
    </location>
</feature>
<evidence type="ECO:0000313" key="2">
    <source>
        <dbReference type="EMBL" id="PSC73279.1"/>
    </source>
</evidence>
<evidence type="ECO:0000313" key="3">
    <source>
        <dbReference type="Proteomes" id="UP000239649"/>
    </source>
</evidence>